<gene>
    <name evidence="1" type="ORF">GCM10010984_17470</name>
    <name evidence="2" type="ORF">SAMN05443634_105194</name>
</gene>
<dbReference type="EMBL" id="FRBH01000005">
    <property type="protein sequence ID" value="SHL03525.1"/>
    <property type="molecule type" value="Genomic_DNA"/>
</dbReference>
<dbReference type="EMBL" id="BMFL01000011">
    <property type="protein sequence ID" value="GGF00405.1"/>
    <property type="molecule type" value="Genomic_DNA"/>
</dbReference>
<accession>A0A1M6XCJ3</accession>
<protein>
    <submittedName>
        <fullName evidence="2">Uncharacterized protein</fullName>
    </submittedName>
</protein>
<dbReference type="Proteomes" id="UP000650994">
    <property type="component" value="Unassembled WGS sequence"/>
</dbReference>
<reference evidence="1" key="1">
    <citation type="journal article" date="2014" name="Int. J. Syst. Evol. Microbiol.">
        <title>Complete genome of a new Firmicutes species belonging to the dominant human colonic microbiota ('Ruminococcus bicirculans') reveals two chromosomes and a selective capacity to utilize plant glucans.</title>
        <authorList>
            <consortium name="NISC Comparative Sequencing Program"/>
            <person name="Wegmann U."/>
            <person name="Louis P."/>
            <person name="Goesmann A."/>
            <person name="Henrissat B."/>
            <person name="Duncan S.H."/>
            <person name="Flint H.J."/>
        </authorList>
    </citation>
    <scope>NUCLEOTIDE SEQUENCE</scope>
    <source>
        <strain evidence="1">CGMCC 1.12707</strain>
    </source>
</reference>
<reference evidence="4" key="4">
    <citation type="journal article" date="2019" name="Int. J. Syst. Evol. Microbiol.">
        <title>The Global Catalogue of Microorganisms (GCM) 10K type strain sequencing project: providing services to taxonomists for standard genome sequencing and annotation.</title>
        <authorList>
            <consortium name="The Broad Institute Genomics Platform"/>
            <consortium name="The Broad Institute Genome Sequencing Center for Infectious Disease"/>
            <person name="Wu L."/>
            <person name="Ma J."/>
        </authorList>
    </citation>
    <scope>NUCLEOTIDE SEQUENCE [LARGE SCALE GENOMIC DNA]</scope>
    <source>
        <strain evidence="4">CGMCC 1.12707</strain>
    </source>
</reference>
<keyword evidence="4" id="KW-1185">Reference proteome</keyword>
<proteinExistence type="predicted"/>
<sequence>MKRKIYIPKIGDPVFDFMQIKPEAIRVIDGELRVVFTLVCTDPKFKGHNFVLGINFNYNDRAIDERFPNYYYTELDSVHSIELYNSDMEYEYNEFTTSKILQIAKAVIPRKYREILTVKNYA</sequence>
<name>A0A1M6XCJ3_9FLAO</name>
<evidence type="ECO:0000313" key="3">
    <source>
        <dbReference type="Proteomes" id="UP000184120"/>
    </source>
</evidence>
<reference evidence="1" key="5">
    <citation type="submission" date="2024-05" db="EMBL/GenBank/DDBJ databases">
        <authorList>
            <person name="Sun Q."/>
            <person name="Zhou Y."/>
        </authorList>
    </citation>
    <scope>NUCLEOTIDE SEQUENCE</scope>
    <source>
        <strain evidence="1">CGMCC 1.12707</strain>
    </source>
</reference>
<dbReference type="RefSeq" id="WP_072931247.1">
    <property type="nucleotide sequence ID" value="NZ_BMFL01000011.1"/>
</dbReference>
<organism evidence="2 3">
    <name type="scientific">Chishuiella changwenlii</name>
    <dbReference type="NCBI Taxonomy" id="1434701"/>
    <lineage>
        <taxon>Bacteria</taxon>
        <taxon>Pseudomonadati</taxon>
        <taxon>Bacteroidota</taxon>
        <taxon>Flavobacteriia</taxon>
        <taxon>Flavobacteriales</taxon>
        <taxon>Weeksellaceae</taxon>
        <taxon>Chishuiella</taxon>
    </lineage>
</organism>
<reference evidence="3" key="3">
    <citation type="submission" date="2016-11" db="EMBL/GenBank/DDBJ databases">
        <authorList>
            <person name="Varghese N."/>
            <person name="Submissions S."/>
        </authorList>
    </citation>
    <scope>NUCLEOTIDE SEQUENCE [LARGE SCALE GENOMIC DNA]</scope>
    <source>
        <strain evidence="3">DSM 27989</strain>
    </source>
</reference>
<evidence type="ECO:0000313" key="1">
    <source>
        <dbReference type="EMBL" id="GGF00405.1"/>
    </source>
</evidence>
<evidence type="ECO:0000313" key="4">
    <source>
        <dbReference type="Proteomes" id="UP000650994"/>
    </source>
</evidence>
<reference evidence="2" key="2">
    <citation type="submission" date="2016-11" db="EMBL/GenBank/DDBJ databases">
        <authorList>
            <person name="Jaros S."/>
            <person name="Januszkiewicz K."/>
            <person name="Wedrychowicz H."/>
        </authorList>
    </citation>
    <scope>NUCLEOTIDE SEQUENCE [LARGE SCALE GENOMIC DNA]</scope>
    <source>
        <strain evidence="2">DSM 27989</strain>
    </source>
</reference>
<dbReference type="Proteomes" id="UP000184120">
    <property type="component" value="Unassembled WGS sequence"/>
</dbReference>
<evidence type="ECO:0000313" key="2">
    <source>
        <dbReference type="EMBL" id="SHL03525.1"/>
    </source>
</evidence>
<dbReference type="STRING" id="1434701.SAMN05443634_105194"/>
<dbReference type="AlphaFoldDB" id="A0A1M6XCJ3"/>